<protein>
    <submittedName>
        <fullName evidence="3">Uncharacterized protein</fullName>
    </submittedName>
</protein>
<dbReference type="Gene3D" id="2.20.100.10">
    <property type="entry name" value="Thrombospondin type-1 (TSP1) repeat"/>
    <property type="match status" value="1"/>
</dbReference>
<dbReference type="InterPro" id="IPR000884">
    <property type="entry name" value="TSP1_rpt"/>
</dbReference>
<keyword evidence="1" id="KW-0812">Transmembrane</keyword>
<evidence type="ECO:0000256" key="2">
    <source>
        <dbReference type="SAM" id="SignalP"/>
    </source>
</evidence>
<dbReference type="InterPro" id="IPR036383">
    <property type="entry name" value="TSP1_rpt_sf"/>
</dbReference>
<proteinExistence type="predicted"/>
<sequence>MHLSYKEQVLLLLTLSCWFCTILSCQPDQLCQWTSWHPWAACNTTCGSGVQSRWRGVCCDDQSNLDFMGCIAHCNLSRTQYREYQTCNDESMCTLAKRHTFLSGGAVAGIVMGVIGILVGALLLIVFIKRWKRKQNRKIRLVTIVQSDTLSPKKKDERRVCQ</sequence>
<dbReference type="OrthoDB" id="446173at2759"/>
<dbReference type="PROSITE" id="PS51257">
    <property type="entry name" value="PROKAR_LIPOPROTEIN"/>
    <property type="match status" value="1"/>
</dbReference>
<dbReference type="CDD" id="cd12087">
    <property type="entry name" value="TM_EGFR-like"/>
    <property type="match status" value="1"/>
</dbReference>
<organism evidence="3 4">
    <name type="scientific">Magallana gigas</name>
    <name type="common">Pacific oyster</name>
    <name type="synonym">Crassostrea gigas</name>
    <dbReference type="NCBI Taxonomy" id="29159"/>
    <lineage>
        <taxon>Eukaryota</taxon>
        <taxon>Metazoa</taxon>
        <taxon>Spiralia</taxon>
        <taxon>Lophotrochozoa</taxon>
        <taxon>Mollusca</taxon>
        <taxon>Bivalvia</taxon>
        <taxon>Autobranchia</taxon>
        <taxon>Pteriomorphia</taxon>
        <taxon>Ostreida</taxon>
        <taxon>Ostreoidea</taxon>
        <taxon>Ostreidae</taxon>
        <taxon>Magallana</taxon>
    </lineage>
</organism>
<reference evidence="3" key="1">
    <citation type="submission" date="2022-08" db="UniProtKB">
        <authorList>
            <consortium name="EnsemblMetazoa"/>
        </authorList>
    </citation>
    <scope>IDENTIFICATION</scope>
    <source>
        <strain evidence="3">05x7-T-G4-1.051#20</strain>
    </source>
</reference>
<feature type="chain" id="PRO_5036476899" evidence="2">
    <location>
        <begin position="25"/>
        <end position="162"/>
    </location>
</feature>
<keyword evidence="4" id="KW-1185">Reference proteome</keyword>
<dbReference type="AlphaFoldDB" id="A0A8W8KA08"/>
<keyword evidence="2" id="KW-0732">Signal</keyword>
<dbReference type="SMART" id="SM00209">
    <property type="entry name" value="TSP1"/>
    <property type="match status" value="1"/>
</dbReference>
<keyword evidence="1" id="KW-0472">Membrane</keyword>
<accession>A0A8W8KA08</accession>
<evidence type="ECO:0000313" key="4">
    <source>
        <dbReference type="Proteomes" id="UP000005408"/>
    </source>
</evidence>
<dbReference type="EnsemblMetazoa" id="G22630.1">
    <property type="protein sequence ID" value="G22630.1:cds"/>
    <property type="gene ID" value="G22630"/>
</dbReference>
<feature type="transmembrane region" description="Helical" evidence="1">
    <location>
        <begin position="106"/>
        <end position="128"/>
    </location>
</feature>
<dbReference type="Proteomes" id="UP000005408">
    <property type="component" value="Unassembled WGS sequence"/>
</dbReference>
<keyword evidence="1" id="KW-1133">Transmembrane helix</keyword>
<dbReference type="PROSITE" id="PS50092">
    <property type="entry name" value="TSP1"/>
    <property type="match status" value="1"/>
</dbReference>
<name>A0A8W8KA08_MAGGI</name>
<evidence type="ECO:0000313" key="3">
    <source>
        <dbReference type="EnsemblMetazoa" id="G22630.1:cds"/>
    </source>
</evidence>
<feature type="signal peptide" evidence="2">
    <location>
        <begin position="1"/>
        <end position="24"/>
    </location>
</feature>
<evidence type="ECO:0000256" key="1">
    <source>
        <dbReference type="SAM" id="Phobius"/>
    </source>
</evidence>